<keyword evidence="5" id="KW-0472">Membrane</keyword>
<evidence type="ECO:0000256" key="1">
    <source>
        <dbReference type="ARBA" id="ARBA00004370"/>
    </source>
</evidence>
<dbReference type="PANTHER" id="PTHR10465">
    <property type="entry name" value="TRANSMEMBRANE GTPASE FZO1"/>
    <property type="match status" value="1"/>
</dbReference>
<keyword evidence="2" id="KW-0547">Nucleotide-binding</keyword>
<evidence type="ECO:0000313" key="7">
    <source>
        <dbReference type="EMBL" id="MDQ0189967.1"/>
    </source>
</evidence>
<gene>
    <name evidence="7" type="ORF">J2S03_001830</name>
</gene>
<dbReference type="InterPro" id="IPR005225">
    <property type="entry name" value="Small_GTP-bd"/>
</dbReference>
<evidence type="ECO:0000313" key="8">
    <source>
        <dbReference type="Proteomes" id="UP001232973"/>
    </source>
</evidence>
<dbReference type="InterPro" id="IPR027094">
    <property type="entry name" value="Mitofusin_fam"/>
</dbReference>
<protein>
    <submittedName>
        <fullName evidence="7">Small GTP-binding protein</fullName>
    </submittedName>
</protein>
<comment type="caution">
    <text evidence="7">The sequence shown here is derived from an EMBL/GenBank/DDBJ whole genome shotgun (WGS) entry which is preliminary data.</text>
</comment>
<dbReference type="SUPFAM" id="SSF52540">
    <property type="entry name" value="P-loop containing nucleoside triphosphate hydrolases"/>
    <property type="match status" value="1"/>
</dbReference>
<dbReference type="CDD" id="cd09912">
    <property type="entry name" value="DLP_2"/>
    <property type="match status" value="1"/>
</dbReference>
<evidence type="ECO:0000256" key="5">
    <source>
        <dbReference type="ARBA" id="ARBA00023136"/>
    </source>
</evidence>
<dbReference type="NCBIfam" id="TIGR00231">
    <property type="entry name" value="small_GTP"/>
    <property type="match status" value="1"/>
</dbReference>
<dbReference type="Gene3D" id="3.40.50.300">
    <property type="entry name" value="P-loop containing nucleotide triphosphate hydrolases"/>
    <property type="match status" value="1"/>
</dbReference>
<dbReference type="EMBL" id="JAUSTP010000013">
    <property type="protein sequence ID" value="MDQ0189967.1"/>
    <property type="molecule type" value="Genomic_DNA"/>
</dbReference>
<dbReference type="InterPro" id="IPR006073">
    <property type="entry name" value="GTP-bd"/>
</dbReference>
<dbReference type="Proteomes" id="UP001232973">
    <property type="component" value="Unassembled WGS sequence"/>
</dbReference>
<evidence type="ECO:0000256" key="4">
    <source>
        <dbReference type="ARBA" id="ARBA00023134"/>
    </source>
</evidence>
<keyword evidence="8" id="KW-1185">Reference proteome</keyword>
<dbReference type="Pfam" id="PF01926">
    <property type="entry name" value="MMR_HSR1"/>
    <property type="match status" value="1"/>
</dbReference>
<sequence length="504" mass="56821">MIETGRTTQQTEAYVRFVQGRIAHAGDAETARRIGELADRLASGSAAVSVAFCGLFSAGKSSLLNALTQTEALATGAVPTTAEIAELVMPNTHDSVILLDTPGVDSTDPAHQAATEAALHRADVIVLVMDYQHVEAESNLELARSFCEQRKRLVLVVNQVDKHLDWELPFAEFQDRVLRTLDTWDITPERIFYTATLPCEHNELDALKAYLTSLPEDGSTSIAQRVLDALRDLVEQHVDRQMAERQTLLEQALTALVGIVPYDREEAERLRARLVTECDERRETLEAAASAWAAERDRVREALLRSIELAQISPYDTTERGRLFIESLRPDFRPGGWFRAKQRAEEEQARRLRAFVDDLSDHVQKYLVWPLQASLRELVKEADWTDEAWLGEIDMLTANVTEEDCRRLVKSGALVSDQYPYQYVKDVVAAVKRNFSGRLADLLDHWFERAQAQMEAGQAPARQEIEGLQAQIEQISAWIDLQAERERQVANILSMEEEDKASEP</sequence>
<dbReference type="InterPro" id="IPR027417">
    <property type="entry name" value="P-loop_NTPase"/>
</dbReference>
<reference evidence="7 8" key="1">
    <citation type="submission" date="2023-07" db="EMBL/GenBank/DDBJ databases">
        <title>Genomic Encyclopedia of Type Strains, Phase IV (KMG-IV): sequencing the most valuable type-strain genomes for metagenomic binning, comparative biology and taxonomic classification.</title>
        <authorList>
            <person name="Goeker M."/>
        </authorList>
    </citation>
    <scope>NUCLEOTIDE SEQUENCE [LARGE SCALE GENOMIC DNA]</scope>
    <source>
        <strain evidence="7 8">DSM 4006</strain>
    </source>
</reference>
<comment type="subcellular location">
    <subcellularLocation>
        <location evidence="1">Membrane</location>
    </subcellularLocation>
</comment>
<dbReference type="RefSeq" id="WP_274454774.1">
    <property type="nucleotide sequence ID" value="NZ_CP067097.1"/>
</dbReference>
<feature type="domain" description="G" evidence="6">
    <location>
        <begin position="50"/>
        <end position="158"/>
    </location>
</feature>
<keyword evidence="4" id="KW-0342">GTP-binding</keyword>
<evidence type="ECO:0000256" key="3">
    <source>
        <dbReference type="ARBA" id="ARBA00022801"/>
    </source>
</evidence>
<evidence type="ECO:0000259" key="6">
    <source>
        <dbReference type="Pfam" id="PF01926"/>
    </source>
</evidence>
<keyword evidence="3" id="KW-0378">Hydrolase</keyword>
<name>A0ABT9XI28_9BACL</name>
<evidence type="ECO:0000256" key="2">
    <source>
        <dbReference type="ARBA" id="ARBA00022741"/>
    </source>
</evidence>
<dbReference type="PANTHER" id="PTHR10465:SF0">
    <property type="entry name" value="SARCALUMENIN"/>
    <property type="match status" value="1"/>
</dbReference>
<proteinExistence type="predicted"/>
<organism evidence="7 8">
    <name type="scientific">Alicyclobacillus cycloheptanicus</name>
    <dbReference type="NCBI Taxonomy" id="1457"/>
    <lineage>
        <taxon>Bacteria</taxon>
        <taxon>Bacillati</taxon>
        <taxon>Bacillota</taxon>
        <taxon>Bacilli</taxon>
        <taxon>Bacillales</taxon>
        <taxon>Alicyclobacillaceae</taxon>
        <taxon>Alicyclobacillus</taxon>
    </lineage>
</organism>
<accession>A0ABT9XI28</accession>